<evidence type="ECO:0000256" key="5">
    <source>
        <dbReference type="ARBA" id="ARBA00022502"/>
    </source>
</evidence>
<evidence type="ECO:0000313" key="15">
    <source>
        <dbReference type="Proteomes" id="UP001049176"/>
    </source>
</evidence>
<feature type="transmembrane region" description="Helical" evidence="13">
    <location>
        <begin position="352"/>
        <end position="377"/>
    </location>
</feature>
<evidence type="ECO:0000256" key="6">
    <source>
        <dbReference type="ARBA" id="ARBA00022676"/>
    </source>
</evidence>
<comment type="subcellular location">
    <subcellularLocation>
        <location evidence="1 13">Endoplasmic reticulum membrane</location>
        <topology evidence="1 13">Multi-pass membrane protein</topology>
    </subcellularLocation>
</comment>
<name>A0A9P7S0R6_9AGAR</name>
<dbReference type="Proteomes" id="UP001049176">
    <property type="component" value="Chromosome 5"/>
</dbReference>
<dbReference type="AlphaFoldDB" id="A0A9P7S0R6"/>
<dbReference type="Pfam" id="PF05007">
    <property type="entry name" value="Mannosyl_trans"/>
    <property type="match status" value="1"/>
</dbReference>
<sequence>MSFLTSLWSSFRFILALSVIIRVTLIVYSEWHDARSVVKYTDVDYRVFSDAAKYVLRPGPGGTNLAAGPWKVGNFGDPYSRETYRYTPLLALLLTPNEWLHPSFGKYLFAACDIVNGILIYKLLASVLLPRPAGTPKPSKHKNGKQATIYSAVHLLNPMVFSISTRGSSESVLSLLVLGTLYAMLTRRWRLAAVMLGISVHWKLYPFIYGFSCLNALRYWDKASGSGETRGGCMDYIKSFVNWRTFTFGLLSIGTFVLLTGGCYLIWGYPFLYETYLYHIQRRDHRHNFSPYFYLTYLTYPPLQPTLSDRPTSSWQAIHHSSLISFLPQMILAIGTGFLFGNKKNNLPFTWFVQTFVFVVFNKVCTSQYFLWYLLLLPLLLPRLNMSKRNGATCVTVWVGVQVLWLSEAYKLEFLGQNVFYGLWIRGLIYFIGNSWVLGAVMESYQ</sequence>
<dbReference type="GO" id="GO:0004376">
    <property type="term" value="F:GPI mannosyltransferase activity"/>
    <property type="evidence" value="ECO:0007669"/>
    <property type="project" value="InterPro"/>
</dbReference>
<dbReference type="GO" id="GO:0006506">
    <property type="term" value="P:GPI anchor biosynthetic process"/>
    <property type="evidence" value="ECO:0007669"/>
    <property type="project" value="UniProtKB-KW"/>
</dbReference>
<proteinExistence type="inferred from homology"/>
<feature type="transmembrane region" description="Helical" evidence="13">
    <location>
        <begin position="323"/>
        <end position="340"/>
    </location>
</feature>
<dbReference type="GO" id="GO:1990529">
    <property type="term" value="C:glycosylphosphatidylinositol-mannosyltransferase I complex"/>
    <property type="evidence" value="ECO:0007669"/>
    <property type="project" value="TreeGrafter"/>
</dbReference>
<comment type="function">
    <text evidence="12 13">Mannosyltransferase involved in glycosylphosphatidylinositol-anchor biosynthesis. Transfers the first alpha-1,4-mannose to GlcN-acyl-PI during GPI precursor assembly. Required for cell wall integrity.</text>
</comment>
<organism evidence="14 15">
    <name type="scientific">Marasmius oreades</name>
    <name type="common">fairy-ring Marasmius</name>
    <dbReference type="NCBI Taxonomy" id="181124"/>
    <lineage>
        <taxon>Eukaryota</taxon>
        <taxon>Fungi</taxon>
        <taxon>Dikarya</taxon>
        <taxon>Basidiomycota</taxon>
        <taxon>Agaricomycotina</taxon>
        <taxon>Agaricomycetes</taxon>
        <taxon>Agaricomycetidae</taxon>
        <taxon>Agaricales</taxon>
        <taxon>Marasmiineae</taxon>
        <taxon>Marasmiaceae</taxon>
        <taxon>Marasmius</taxon>
    </lineage>
</organism>
<evidence type="ECO:0000256" key="13">
    <source>
        <dbReference type="RuleBase" id="RU365064"/>
    </source>
</evidence>
<comment type="caution">
    <text evidence="14">The sequence shown here is derived from an EMBL/GenBank/DDBJ whole genome shotgun (WGS) entry which is preliminary data.</text>
</comment>
<dbReference type="InterPro" id="IPR007704">
    <property type="entry name" value="PIG-M"/>
</dbReference>
<keyword evidence="6 13" id="KW-0328">Glycosyltransferase</keyword>
<dbReference type="GeneID" id="66078061"/>
<gene>
    <name evidence="14" type="ORF">E1B28_008985</name>
</gene>
<keyword evidence="15" id="KW-1185">Reference proteome</keyword>
<evidence type="ECO:0000313" key="14">
    <source>
        <dbReference type="EMBL" id="KAG7092646.1"/>
    </source>
</evidence>
<dbReference type="EMBL" id="CM032185">
    <property type="protein sequence ID" value="KAG7092646.1"/>
    <property type="molecule type" value="Genomic_DNA"/>
</dbReference>
<comment type="pathway">
    <text evidence="2 13">Glycolipid biosynthesis; glycosylphosphatidylinositol-anchor biosynthesis.</text>
</comment>
<evidence type="ECO:0000256" key="2">
    <source>
        <dbReference type="ARBA" id="ARBA00004687"/>
    </source>
</evidence>
<dbReference type="GO" id="GO:0051751">
    <property type="term" value="F:alpha-1,4-mannosyltransferase activity"/>
    <property type="evidence" value="ECO:0007669"/>
    <property type="project" value="InterPro"/>
</dbReference>
<evidence type="ECO:0000256" key="3">
    <source>
        <dbReference type="ARBA" id="ARBA00011071"/>
    </source>
</evidence>
<evidence type="ECO:0000256" key="11">
    <source>
        <dbReference type="ARBA" id="ARBA00023136"/>
    </source>
</evidence>
<evidence type="ECO:0000256" key="10">
    <source>
        <dbReference type="ARBA" id="ARBA00022989"/>
    </source>
</evidence>
<dbReference type="EC" id="2.4.1.-" evidence="13"/>
<accession>A0A9P7S0R6</accession>
<dbReference type="OrthoDB" id="1741594at2759"/>
<keyword evidence="5 13" id="KW-0337">GPI-anchor biosynthesis</keyword>
<keyword evidence="9 13" id="KW-0256">Endoplasmic reticulum</keyword>
<dbReference type="RefSeq" id="XP_043009116.1">
    <property type="nucleotide sequence ID" value="XM_043153831.1"/>
</dbReference>
<dbReference type="PANTHER" id="PTHR12886:SF0">
    <property type="entry name" value="GPI MANNOSYLTRANSFERASE 1"/>
    <property type="match status" value="1"/>
</dbReference>
<feature type="transmembrane region" description="Helical" evidence="13">
    <location>
        <begin position="6"/>
        <end position="28"/>
    </location>
</feature>
<evidence type="ECO:0000256" key="7">
    <source>
        <dbReference type="ARBA" id="ARBA00022679"/>
    </source>
</evidence>
<evidence type="ECO:0000256" key="8">
    <source>
        <dbReference type="ARBA" id="ARBA00022692"/>
    </source>
</evidence>
<feature type="transmembrane region" description="Helical" evidence="13">
    <location>
        <begin position="192"/>
        <end position="211"/>
    </location>
</feature>
<reference evidence="14" key="1">
    <citation type="journal article" date="2021" name="Genome Biol. Evol.">
        <title>The assembled and annotated genome of the fairy-ring fungus Marasmius oreades.</title>
        <authorList>
            <person name="Hiltunen M."/>
            <person name="Ament-Velasquez S.L."/>
            <person name="Johannesson H."/>
        </authorList>
    </citation>
    <scope>NUCLEOTIDE SEQUENCE</scope>
    <source>
        <strain evidence="14">03SP1</strain>
    </source>
</reference>
<dbReference type="KEGG" id="more:E1B28_008985"/>
<comment type="caution">
    <text evidence="13">Lacks conserved residue(s) required for the propagation of feature annotation.</text>
</comment>
<dbReference type="GO" id="GO:0005789">
    <property type="term" value="C:endoplasmic reticulum membrane"/>
    <property type="evidence" value="ECO:0007669"/>
    <property type="project" value="UniProtKB-SubCell"/>
</dbReference>
<evidence type="ECO:0000256" key="12">
    <source>
        <dbReference type="ARBA" id="ARBA00025399"/>
    </source>
</evidence>
<evidence type="ECO:0000256" key="1">
    <source>
        <dbReference type="ARBA" id="ARBA00004477"/>
    </source>
</evidence>
<evidence type="ECO:0000256" key="9">
    <source>
        <dbReference type="ARBA" id="ARBA00022824"/>
    </source>
</evidence>
<protein>
    <recommendedName>
        <fullName evidence="4 13">GPI mannosyltransferase 1</fullName>
        <ecNumber evidence="13">2.4.1.-</ecNumber>
    </recommendedName>
    <alternativeName>
        <fullName evidence="13">GPI mannosyltransferase I</fullName>
    </alternativeName>
</protein>
<evidence type="ECO:0000256" key="4">
    <source>
        <dbReference type="ARBA" id="ARBA00013797"/>
    </source>
</evidence>
<keyword evidence="7 13" id="KW-0808">Transferase</keyword>
<keyword evidence="10 13" id="KW-1133">Transmembrane helix</keyword>
<keyword evidence="8 13" id="KW-0812">Transmembrane</keyword>
<feature type="transmembrane region" description="Helical" evidence="13">
    <location>
        <begin position="419"/>
        <end position="441"/>
    </location>
</feature>
<feature type="transmembrane region" description="Helical" evidence="13">
    <location>
        <begin position="248"/>
        <end position="273"/>
    </location>
</feature>
<keyword evidence="11 13" id="KW-0472">Membrane</keyword>
<dbReference type="PANTHER" id="PTHR12886">
    <property type="entry name" value="PIG-M MANNOSYLTRANSFERASE"/>
    <property type="match status" value="1"/>
</dbReference>
<comment type="similarity">
    <text evidence="3 13">Belongs to the PIGM family.</text>
</comment>